<dbReference type="Proteomes" id="UP000295066">
    <property type="component" value="Unassembled WGS sequence"/>
</dbReference>
<dbReference type="PIRSF" id="PIRSF033887">
    <property type="entry name" value="PduX"/>
    <property type="match status" value="1"/>
</dbReference>
<dbReference type="EMBL" id="SORI01000002">
    <property type="protein sequence ID" value="TDY63172.1"/>
    <property type="molecule type" value="Genomic_DNA"/>
</dbReference>
<dbReference type="RefSeq" id="WP_133956081.1">
    <property type="nucleotide sequence ID" value="NZ_SORI01000002.1"/>
</dbReference>
<evidence type="ECO:0000256" key="2">
    <source>
        <dbReference type="SAM" id="MobiDB-lite"/>
    </source>
</evidence>
<evidence type="ECO:0000259" key="3">
    <source>
        <dbReference type="Pfam" id="PF00288"/>
    </source>
</evidence>
<feature type="domain" description="GHMP kinase N-terminal" evidence="3">
    <location>
        <begin position="58"/>
        <end position="123"/>
    </location>
</feature>
<organism evidence="4 5">
    <name type="scientific">Aminivibrio pyruvatiphilus</name>
    <dbReference type="NCBI Taxonomy" id="1005740"/>
    <lineage>
        <taxon>Bacteria</taxon>
        <taxon>Thermotogati</taxon>
        <taxon>Synergistota</taxon>
        <taxon>Synergistia</taxon>
        <taxon>Synergistales</taxon>
        <taxon>Aminobacteriaceae</taxon>
        <taxon>Aminivibrio</taxon>
    </lineage>
</organism>
<feature type="region of interest" description="Disordered" evidence="2">
    <location>
        <begin position="276"/>
        <end position="296"/>
    </location>
</feature>
<evidence type="ECO:0000256" key="1">
    <source>
        <dbReference type="ARBA" id="ARBA00022777"/>
    </source>
</evidence>
<keyword evidence="1 4" id="KW-0808">Transferase</keyword>
<comment type="caution">
    <text evidence="4">The sequence shown here is derived from an EMBL/GenBank/DDBJ whole genome shotgun (WGS) entry which is preliminary data.</text>
</comment>
<reference evidence="4 5" key="1">
    <citation type="submission" date="2019-03" db="EMBL/GenBank/DDBJ databases">
        <title>Genomic Encyclopedia of Type Strains, Phase IV (KMG-IV): sequencing the most valuable type-strain genomes for metagenomic binning, comparative biology and taxonomic classification.</title>
        <authorList>
            <person name="Goeker M."/>
        </authorList>
    </citation>
    <scope>NUCLEOTIDE SEQUENCE [LARGE SCALE GENOMIC DNA]</scope>
    <source>
        <strain evidence="4 5">DSM 25964</strain>
    </source>
</reference>
<dbReference type="InterPro" id="IPR012363">
    <property type="entry name" value="PduX"/>
</dbReference>
<gene>
    <name evidence="4" type="ORF">C8D99_102153</name>
</gene>
<dbReference type="AlphaFoldDB" id="A0A4R8MFM2"/>
<dbReference type="GO" id="GO:0016301">
    <property type="term" value="F:kinase activity"/>
    <property type="evidence" value="ECO:0007669"/>
    <property type="project" value="UniProtKB-KW"/>
</dbReference>
<sequence length="296" mass="31278">MSTVAAACPGTCGELFQGTLDGVPCLVSCPIDRYARIRVTARPGEGLSLPGEMSKTRRALENFLERRPLAGRNLVVERLEALPEGKGYASSTADILSALACAATLAGISLPPEEASSIALSVEPTDSIAWPGLALLDHREGRIMRFLGPPPPLTVLVLDWGGTVDTEEFNSRDSRPVLSSLAALHREAFSLVLRGVEQGDPETLGRGASMSARAAARLLDKPRLDECFALCSLLEGHGVCVAHSGTLYGILLPSGAAGREGDILETAARRLSPGWEGKVHSLVPGGPRTEERKKSP</sequence>
<dbReference type="InterPro" id="IPR014721">
    <property type="entry name" value="Ribsml_uS5_D2-typ_fold_subgr"/>
</dbReference>
<keyword evidence="1 4" id="KW-0418">Kinase</keyword>
<dbReference type="InterPro" id="IPR006204">
    <property type="entry name" value="GHMP_kinase_N_dom"/>
</dbReference>
<dbReference type="GO" id="GO:0005524">
    <property type="term" value="F:ATP binding"/>
    <property type="evidence" value="ECO:0007669"/>
    <property type="project" value="InterPro"/>
</dbReference>
<name>A0A4R8MFM2_9BACT</name>
<evidence type="ECO:0000313" key="5">
    <source>
        <dbReference type="Proteomes" id="UP000295066"/>
    </source>
</evidence>
<protein>
    <submittedName>
        <fullName evidence="4">Threonine kinase</fullName>
    </submittedName>
</protein>
<dbReference type="InterPro" id="IPR020568">
    <property type="entry name" value="Ribosomal_Su5_D2-typ_SF"/>
</dbReference>
<dbReference type="Pfam" id="PF00288">
    <property type="entry name" value="GHMP_kinases_N"/>
    <property type="match status" value="1"/>
</dbReference>
<evidence type="ECO:0000313" key="4">
    <source>
        <dbReference type="EMBL" id="TDY63172.1"/>
    </source>
</evidence>
<dbReference type="SUPFAM" id="SSF54211">
    <property type="entry name" value="Ribosomal protein S5 domain 2-like"/>
    <property type="match status" value="1"/>
</dbReference>
<dbReference type="OrthoDB" id="4548147at2"/>
<dbReference type="Gene3D" id="3.30.230.10">
    <property type="match status" value="1"/>
</dbReference>
<proteinExistence type="predicted"/>
<keyword evidence="5" id="KW-1185">Reference proteome</keyword>
<accession>A0A4R8MFM2</accession>